<dbReference type="Proteomes" id="UP001652625">
    <property type="component" value="Chromosome 15"/>
</dbReference>
<evidence type="ECO:0000313" key="2">
    <source>
        <dbReference type="Proteomes" id="UP001652625"/>
    </source>
</evidence>
<dbReference type="PANTHER" id="PTHR31195">
    <property type="entry name" value="GEO02494P1"/>
    <property type="match status" value="1"/>
</dbReference>
<organism evidence="2 3">
    <name type="scientific">Hydra vulgaris</name>
    <name type="common">Hydra</name>
    <name type="synonym">Hydra attenuata</name>
    <dbReference type="NCBI Taxonomy" id="6087"/>
    <lineage>
        <taxon>Eukaryota</taxon>
        <taxon>Metazoa</taxon>
        <taxon>Cnidaria</taxon>
        <taxon>Hydrozoa</taxon>
        <taxon>Hydroidolina</taxon>
        <taxon>Anthoathecata</taxon>
        <taxon>Aplanulata</taxon>
        <taxon>Hydridae</taxon>
        <taxon>Hydra</taxon>
    </lineage>
</organism>
<accession>A0ABM4DP99</accession>
<feature type="compositionally biased region" description="Basic and acidic residues" evidence="1">
    <location>
        <begin position="33"/>
        <end position="54"/>
    </location>
</feature>
<dbReference type="GeneID" id="100214128"/>
<proteinExistence type="predicted"/>
<evidence type="ECO:0000256" key="1">
    <source>
        <dbReference type="SAM" id="MobiDB-lite"/>
    </source>
</evidence>
<sequence length="149" mass="17020">MAGSGKDNIQSIKQELPKFIREFKARTGQSERPSIDEKKKNSVSDEDDKIRDDEAPLIELSEKVSKDEAAAFLKSKFGQNVIIDSKKRSYQLDELEGCKSLKDDDSKLTFRQPTNRKEPSNKKKKSEMKQVKNSKLLSFGCEEDENEDT</sequence>
<feature type="region of interest" description="Disordered" evidence="1">
    <location>
        <begin position="24"/>
        <end position="54"/>
    </location>
</feature>
<feature type="region of interest" description="Disordered" evidence="1">
    <location>
        <begin position="103"/>
        <end position="149"/>
    </location>
</feature>
<gene>
    <name evidence="3" type="primary">LOC100214128</name>
</gene>
<protein>
    <submittedName>
        <fullName evidence="3">Uncharacterized protein KIAA1143 homolog isoform X2</fullName>
    </submittedName>
</protein>
<dbReference type="RefSeq" id="XP_065676406.1">
    <property type="nucleotide sequence ID" value="XM_065820334.1"/>
</dbReference>
<dbReference type="InterPro" id="IPR040219">
    <property type="entry name" value="KIAA1143-like"/>
</dbReference>
<reference evidence="3" key="1">
    <citation type="submission" date="2025-08" db="UniProtKB">
        <authorList>
            <consortium name="RefSeq"/>
        </authorList>
    </citation>
    <scope>IDENTIFICATION</scope>
</reference>
<dbReference type="PANTHER" id="PTHR31195:SF2">
    <property type="entry name" value="GEO02494P1"/>
    <property type="match status" value="1"/>
</dbReference>
<keyword evidence="2" id="KW-1185">Reference proteome</keyword>
<name>A0ABM4DP99_HYDVU</name>
<evidence type="ECO:0000313" key="3">
    <source>
        <dbReference type="RefSeq" id="XP_065676406.1"/>
    </source>
</evidence>